<proteinExistence type="predicted"/>
<organism evidence="1 2">
    <name type="scientific">Echinococcus granulosus</name>
    <name type="common">Hydatid tapeworm</name>
    <dbReference type="NCBI Taxonomy" id="6210"/>
    <lineage>
        <taxon>Eukaryota</taxon>
        <taxon>Metazoa</taxon>
        <taxon>Spiralia</taxon>
        <taxon>Lophotrochozoa</taxon>
        <taxon>Platyhelminthes</taxon>
        <taxon>Cestoda</taxon>
        <taxon>Eucestoda</taxon>
        <taxon>Cyclophyllidea</taxon>
        <taxon>Taeniidae</taxon>
        <taxon>Echinococcus</taxon>
        <taxon>Echinococcus granulosus group</taxon>
    </lineage>
</organism>
<dbReference type="Proteomes" id="UP000019149">
    <property type="component" value="Unassembled WGS sequence"/>
</dbReference>
<dbReference type="KEGG" id="egl:EGR_01088"/>
<name>W6UQK2_ECHGR</name>
<evidence type="ECO:0000313" key="2">
    <source>
        <dbReference type="Proteomes" id="UP000019149"/>
    </source>
</evidence>
<reference evidence="1 2" key="1">
    <citation type="journal article" date="2013" name="Nat. Genet.">
        <title>The genome of the hydatid tapeworm Echinococcus granulosus.</title>
        <authorList>
            <person name="Zheng H."/>
            <person name="Zhang W."/>
            <person name="Zhang L."/>
            <person name="Zhang Z."/>
            <person name="Li J."/>
            <person name="Lu G."/>
            <person name="Zhu Y."/>
            <person name="Wang Y."/>
            <person name="Huang Y."/>
            <person name="Liu J."/>
            <person name="Kang H."/>
            <person name="Chen J."/>
            <person name="Wang L."/>
            <person name="Chen A."/>
            <person name="Yu S."/>
            <person name="Gao Z."/>
            <person name="Jin L."/>
            <person name="Gu W."/>
            <person name="Wang Z."/>
            <person name="Zhao L."/>
            <person name="Shi B."/>
            <person name="Wen H."/>
            <person name="Lin R."/>
            <person name="Jones M.K."/>
            <person name="Brejova B."/>
            <person name="Vinar T."/>
            <person name="Zhao G."/>
            <person name="McManus D.P."/>
            <person name="Chen Z."/>
            <person name="Zhou Y."/>
            <person name="Wang S."/>
        </authorList>
    </citation>
    <scope>NUCLEOTIDE SEQUENCE [LARGE SCALE GENOMIC DNA]</scope>
</reference>
<gene>
    <name evidence="1" type="ORF">EGR_01088</name>
</gene>
<accession>W6UQK2</accession>
<dbReference type="GeneID" id="36336803"/>
<keyword evidence="2" id="KW-1185">Reference proteome</keyword>
<evidence type="ECO:0000313" key="1">
    <source>
        <dbReference type="EMBL" id="EUB63960.1"/>
    </source>
</evidence>
<dbReference type="EMBL" id="APAU02000004">
    <property type="protein sequence ID" value="EUB63960.1"/>
    <property type="molecule type" value="Genomic_DNA"/>
</dbReference>
<dbReference type="AlphaFoldDB" id="W6UQK2"/>
<dbReference type="RefSeq" id="XP_024355156.1">
    <property type="nucleotide sequence ID" value="XM_024490337.1"/>
</dbReference>
<comment type="caution">
    <text evidence="1">The sequence shown here is derived from an EMBL/GenBank/DDBJ whole genome shotgun (WGS) entry which is preliminary data.</text>
</comment>
<protein>
    <submittedName>
        <fullName evidence="1">Uncharacterized protein</fullName>
    </submittedName>
</protein>
<sequence>MSVNFLIYALNKQLCKFSQGSVKMFMSDIANALAEKPTTVEPKFYFPGELEWSMLCDFLYSNYAQMMHNVDCRFTDTSVETSSQISPDNFLSRARLAAKIWVFMQKDWDSSCR</sequence>
<dbReference type="CTD" id="36336803"/>